<dbReference type="SUPFAM" id="SSF57716">
    <property type="entry name" value="Glucocorticoid receptor-like (DNA-binding domain)"/>
    <property type="match status" value="1"/>
</dbReference>
<feature type="domain" description="Zinc finger DksA/TraR C4-type" evidence="5">
    <location>
        <begin position="99"/>
        <end position="130"/>
    </location>
</feature>
<keyword evidence="2" id="KW-0863">Zinc-finger</keyword>
<dbReference type="InterPro" id="IPR000962">
    <property type="entry name" value="Znf_DskA_TraR"/>
</dbReference>
<dbReference type="Pfam" id="PF01258">
    <property type="entry name" value="zf-dskA_traR"/>
    <property type="match status" value="1"/>
</dbReference>
<keyword evidence="7" id="KW-1185">Reference proteome</keyword>
<accession>A0ABP6SS80</accession>
<evidence type="ECO:0000313" key="6">
    <source>
        <dbReference type="EMBL" id="GAA3383685.1"/>
    </source>
</evidence>
<keyword evidence="1" id="KW-0479">Metal-binding</keyword>
<sequence length="133" mass="14317">MCHEPTYARPVPRDAFCFLREMTMSAVAATASVSCGSEARGESFRALLVAQREDCVRQRQLTVAEDTASPGDPVVAGRAADLLRTIEEIDAALERIEAGTYGRCVRCGGSIPDERLEFRPHAAGCVACARSGR</sequence>
<evidence type="ECO:0000256" key="1">
    <source>
        <dbReference type="ARBA" id="ARBA00022723"/>
    </source>
</evidence>
<reference evidence="7" key="1">
    <citation type="journal article" date="2019" name="Int. J. Syst. Evol. Microbiol.">
        <title>The Global Catalogue of Microorganisms (GCM) 10K type strain sequencing project: providing services to taxonomists for standard genome sequencing and annotation.</title>
        <authorList>
            <consortium name="The Broad Institute Genomics Platform"/>
            <consortium name="The Broad Institute Genome Sequencing Center for Infectious Disease"/>
            <person name="Wu L."/>
            <person name="Ma J."/>
        </authorList>
    </citation>
    <scope>NUCLEOTIDE SEQUENCE [LARGE SCALE GENOMIC DNA]</scope>
    <source>
        <strain evidence="7">JCM 9458</strain>
    </source>
</reference>
<evidence type="ECO:0000256" key="3">
    <source>
        <dbReference type="ARBA" id="ARBA00022833"/>
    </source>
</evidence>
<keyword evidence="3" id="KW-0862">Zinc</keyword>
<gene>
    <name evidence="6" type="ORF">GCM10020369_10520</name>
</gene>
<comment type="caution">
    <text evidence="6">The sequence shown here is derived from an EMBL/GenBank/DDBJ whole genome shotgun (WGS) entry which is preliminary data.</text>
</comment>
<proteinExistence type="predicted"/>
<dbReference type="PANTHER" id="PTHR33823">
    <property type="entry name" value="RNA POLYMERASE-BINDING TRANSCRIPTION FACTOR DKSA-RELATED"/>
    <property type="match status" value="1"/>
</dbReference>
<dbReference type="EMBL" id="BAAAYN010000006">
    <property type="protein sequence ID" value="GAA3383685.1"/>
    <property type="molecule type" value="Genomic_DNA"/>
</dbReference>
<dbReference type="Gene3D" id="1.20.120.910">
    <property type="entry name" value="DksA, coiled-coil domain"/>
    <property type="match status" value="1"/>
</dbReference>
<evidence type="ECO:0000256" key="4">
    <source>
        <dbReference type="PROSITE-ProRule" id="PRU00510"/>
    </source>
</evidence>
<name>A0ABP6SS80_9ACTN</name>
<dbReference type="PANTHER" id="PTHR33823:SF4">
    <property type="entry name" value="GENERAL STRESS PROTEIN 16O"/>
    <property type="match status" value="1"/>
</dbReference>
<feature type="zinc finger region" description="dksA C4-type" evidence="4">
    <location>
        <begin position="104"/>
        <end position="128"/>
    </location>
</feature>
<evidence type="ECO:0000313" key="7">
    <source>
        <dbReference type="Proteomes" id="UP001501676"/>
    </source>
</evidence>
<evidence type="ECO:0000259" key="5">
    <source>
        <dbReference type="Pfam" id="PF01258"/>
    </source>
</evidence>
<dbReference type="Proteomes" id="UP001501676">
    <property type="component" value="Unassembled WGS sequence"/>
</dbReference>
<dbReference type="PROSITE" id="PS51128">
    <property type="entry name" value="ZF_DKSA_2"/>
    <property type="match status" value="1"/>
</dbReference>
<evidence type="ECO:0000256" key="2">
    <source>
        <dbReference type="ARBA" id="ARBA00022771"/>
    </source>
</evidence>
<organism evidence="6 7">
    <name type="scientific">Cryptosporangium minutisporangium</name>
    <dbReference type="NCBI Taxonomy" id="113569"/>
    <lineage>
        <taxon>Bacteria</taxon>
        <taxon>Bacillati</taxon>
        <taxon>Actinomycetota</taxon>
        <taxon>Actinomycetes</taxon>
        <taxon>Cryptosporangiales</taxon>
        <taxon>Cryptosporangiaceae</taxon>
        <taxon>Cryptosporangium</taxon>
    </lineage>
</organism>
<protein>
    <recommendedName>
        <fullName evidence="5">Zinc finger DksA/TraR C4-type domain-containing protein</fullName>
    </recommendedName>
</protein>